<dbReference type="RefSeq" id="WP_209456665.1">
    <property type="nucleotide sequence ID" value="NZ_BAAACS010000002.1"/>
</dbReference>
<evidence type="ECO:0000313" key="3">
    <source>
        <dbReference type="Proteomes" id="UP000767291"/>
    </source>
</evidence>
<protein>
    <submittedName>
        <fullName evidence="2">Cyclic lactone autoinducer peptide</fullName>
    </submittedName>
</protein>
<dbReference type="Proteomes" id="UP000767291">
    <property type="component" value="Unassembled WGS sequence"/>
</dbReference>
<organism evidence="2 3">
    <name type="scientific">Metaclostridioides mangenotii</name>
    <dbReference type="NCBI Taxonomy" id="1540"/>
    <lineage>
        <taxon>Bacteria</taxon>
        <taxon>Bacillati</taxon>
        <taxon>Bacillota</taxon>
        <taxon>Clostridia</taxon>
        <taxon>Peptostreptococcales</taxon>
        <taxon>Peptostreptococcaceae</taxon>
        <taxon>Metaclostridioides</taxon>
    </lineage>
</organism>
<comment type="caution">
    <text evidence="2">The sequence shown here is derived from an EMBL/GenBank/DDBJ whole genome shotgun (WGS) entry which is preliminary data.</text>
</comment>
<reference evidence="2 3" key="1">
    <citation type="submission" date="2021-03" db="EMBL/GenBank/DDBJ databases">
        <title>Genomic Encyclopedia of Type Strains, Phase IV (KMG-IV): sequencing the most valuable type-strain genomes for metagenomic binning, comparative biology and taxonomic classification.</title>
        <authorList>
            <person name="Goeker M."/>
        </authorList>
    </citation>
    <scope>NUCLEOTIDE SEQUENCE [LARGE SCALE GENOMIC DNA]</scope>
    <source>
        <strain evidence="2 3">DSM 1289</strain>
    </source>
</reference>
<proteinExistence type="predicted"/>
<evidence type="ECO:0000256" key="1">
    <source>
        <dbReference type="SAM" id="MobiDB-lite"/>
    </source>
</evidence>
<dbReference type="EMBL" id="JAGGJX010000002">
    <property type="protein sequence ID" value="MBP1855212.1"/>
    <property type="molecule type" value="Genomic_DNA"/>
</dbReference>
<sequence length="50" mass="5417">MKKDVMSTLLEGVGSLAMSTLKLSANSTSAVLSHQPKLPKNLNQFKKKSE</sequence>
<dbReference type="NCBIfam" id="TIGR04223">
    <property type="entry name" value="quorum_AgrD"/>
    <property type="match status" value="1"/>
</dbReference>
<evidence type="ECO:0000313" key="2">
    <source>
        <dbReference type="EMBL" id="MBP1855212.1"/>
    </source>
</evidence>
<keyword evidence="3" id="KW-1185">Reference proteome</keyword>
<feature type="region of interest" description="Disordered" evidence="1">
    <location>
        <begin position="29"/>
        <end position="50"/>
    </location>
</feature>
<dbReference type="InterPro" id="IPR009229">
    <property type="entry name" value="AgrD"/>
</dbReference>
<accession>A0ABS4EBA0</accession>
<name>A0ABS4EBA0_9FIRM</name>
<gene>
    <name evidence="2" type="ORF">J2Z43_001605</name>
</gene>